<dbReference type="InParanoid" id="A0A317ZH91"/>
<dbReference type="InterPro" id="IPR029069">
    <property type="entry name" value="HotDog_dom_sf"/>
</dbReference>
<dbReference type="GO" id="GO:0047617">
    <property type="term" value="F:fatty acyl-CoA hydrolase activity"/>
    <property type="evidence" value="ECO:0007669"/>
    <property type="project" value="TreeGrafter"/>
</dbReference>
<reference evidence="1 2" key="1">
    <citation type="submission" date="2018-05" db="EMBL/GenBank/DDBJ databases">
        <title>Coraliomargarita sinensis sp. nov., isolated from a marine solar saltern.</title>
        <authorList>
            <person name="Zhou L.Y."/>
        </authorList>
    </citation>
    <scope>NUCLEOTIDE SEQUENCE [LARGE SCALE GENOMIC DNA]</scope>
    <source>
        <strain evidence="1 2">WN38</strain>
    </source>
</reference>
<dbReference type="PANTHER" id="PTHR31793">
    <property type="entry name" value="4-HYDROXYBENZOYL-COA THIOESTERASE FAMILY MEMBER"/>
    <property type="match status" value="1"/>
</dbReference>
<protein>
    <recommendedName>
        <fullName evidence="3">Thioesterase domain-containing protein</fullName>
    </recommendedName>
</protein>
<dbReference type="AlphaFoldDB" id="A0A317ZH91"/>
<dbReference type="PANTHER" id="PTHR31793:SF24">
    <property type="entry name" value="LONG-CHAIN ACYL-COA THIOESTERASE FADM"/>
    <property type="match status" value="1"/>
</dbReference>
<proteinExistence type="predicted"/>
<evidence type="ECO:0000313" key="2">
    <source>
        <dbReference type="Proteomes" id="UP000247099"/>
    </source>
</evidence>
<dbReference type="CDD" id="cd00586">
    <property type="entry name" value="4HBT"/>
    <property type="match status" value="1"/>
</dbReference>
<keyword evidence="2" id="KW-1185">Reference proteome</keyword>
<evidence type="ECO:0008006" key="3">
    <source>
        <dbReference type="Google" id="ProtNLM"/>
    </source>
</evidence>
<dbReference type="EMBL" id="QHJQ01000002">
    <property type="protein sequence ID" value="PXA05044.1"/>
    <property type="molecule type" value="Genomic_DNA"/>
</dbReference>
<evidence type="ECO:0000313" key="1">
    <source>
        <dbReference type="EMBL" id="PXA05044.1"/>
    </source>
</evidence>
<sequence>MRKLRVSESMGSDMNQRFVYQSEVYFDELDALGVLHHTRYMLHLERAQQKFFEHLLGVNDFNAERDEDIYVVVHSLETRFREPFQKPGPIEVDYGIERIRSGGVTMDFKIRDPNGGKLYCEGKRTVCKLSAQTHQPAPWTEPFRQAMETYLK</sequence>
<comment type="caution">
    <text evidence="1">The sequence shown here is derived from an EMBL/GenBank/DDBJ whole genome shotgun (WGS) entry which is preliminary data.</text>
</comment>
<dbReference type="InterPro" id="IPR050563">
    <property type="entry name" value="4-hydroxybenzoyl-CoA_TE"/>
</dbReference>
<dbReference type="SUPFAM" id="SSF54637">
    <property type="entry name" value="Thioesterase/thiol ester dehydrase-isomerase"/>
    <property type="match status" value="1"/>
</dbReference>
<dbReference type="Gene3D" id="3.10.129.10">
    <property type="entry name" value="Hotdog Thioesterase"/>
    <property type="match status" value="1"/>
</dbReference>
<accession>A0A317ZH91</accession>
<name>A0A317ZH91_9BACT</name>
<dbReference type="Proteomes" id="UP000247099">
    <property type="component" value="Unassembled WGS sequence"/>
</dbReference>
<organism evidence="1 2">
    <name type="scientific">Coraliomargarita sinensis</name>
    <dbReference type="NCBI Taxonomy" id="2174842"/>
    <lineage>
        <taxon>Bacteria</taxon>
        <taxon>Pseudomonadati</taxon>
        <taxon>Verrucomicrobiota</taxon>
        <taxon>Opitutia</taxon>
        <taxon>Puniceicoccales</taxon>
        <taxon>Coraliomargaritaceae</taxon>
        <taxon>Coraliomargarita</taxon>
    </lineage>
</organism>
<dbReference type="Pfam" id="PF13279">
    <property type="entry name" value="4HBT_2"/>
    <property type="match status" value="1"/>
</dbReference>
<gene>
    <name evidence="1" type="ORF">DDZ13_03510</name>
</gene>